<reference evidence="2 3" key="1">
    <citation type="submission" date="2018-12" db="EMBL/GenBank/DDBJ databases">
        <title>Streptomyces griseoviridis F1-27 complete genome.</title>
        <authorList>
            <person name="Mariita R.M."/>
            <person name="Sello J.K."/>
        </authorList>
    </citation>
    <scope>NUCLEOTIDE SEQUENCE [LARGE SCALE GENOMIC DNA]</scope>
    <source>
        <strain evidence="2 3">F1-27</strain>
    </source>
</reference>
<protein>
    <submittedName>
        <fullName evidence="2">Uncharacterized protein</fullName>
    </submittedName>
</protein>
<accession>A0A3S9Z5X9</accession>
<evidence type="ECO:0000313" key="3">
    <source>
        <dbReference type="Proteomes" id="UP000271291"/>
    </source>
</evidence>
<dbReference type="OrthoDB" id="9952480at2"/>
<dbReference type="KEGG" id="sgd:ELQ87_01805"/>
<evidence type="ECO:0000256" key="1">
    <source>
        <dbReference type="SAM" id="MobiDB-lite"/>
    </source>
</evidence>
<feature type="region of interest" description="Disordered" evidence="1">
    <location>
        <begin position="1"/>
        <end position="26"/>
    </location>
</feature>
<name>A0A3S9Z5X9_STRGD</name>
<dbReference type="AlphaFoldDB" id="A0A3S9Z5X9"/>
<proteinExistence type="predicted"/>
<organism evidence="2 3">
    <name type="scientific">Streptomyces griseoviridis</name>
    <dbReference type="NCBI Taxonomy" id="45398"/>
    <lineage>
        <taxon>Bacteria</taxon>
        <taxon>Bacillati</taxon>
        <taxon>Actinomycetota</taxon>
        <taxon>Actinomycetes</taxon>
        <taxon>Kitasatosporales</taxon>
        <taxon>Streptomycetaceae</taxon>
        <taxon>Streptomyces</taxon>
    </lineage>
</organism>
<sequence>MPRGRFTGPPACDRPGPARKDRTSRPFRTGGAVMKLLFAMRNKVAARKSLKASAWYIWY</sequence>
<dbReference type="Proteomes" id="UP000271291">
    <property type="component" value="Chromosome"/>
</dbReference>
<evidence type="ECO:0000313" key="2">
    <source>
        <dbReference type="EMBL" id="AZS83165.1"/>
    </source>
</evidence>
<gene>
    <name evidence="2" type="ORF">ELQ87_01805</name>
</gene>
<dbReference type="NCBIfam" id="NF038372">
    <property type="entry name" value="tryptorubin_fam"/>
    <property type="match status" value="1"/>
</dbReference>
<dbReference type="EMBL" id="CP034687">
    <property type="protein sequence ID" value="AZS83165.1"/>
    <property type="molecule type" value="Genomic_DNA"/>
</dbReference>